<gene>
    <name evidence="1" type="ORF">NCTC13940_00456</name>
</gene>
<reference evidence="1 2" key="1">
    <citation type="submission" date="2018-06" db="EMBL/GenBank/DDBJ databases">
        <authorList>
            <consortium name="Pathogen Informatics"/>
            <person name="Doyle S."/>
        </authorList>
    </citation>
    <scope>NUCLEOTIDE SEQUENCE [LARGE SCALE GENOMIC DNA]</scope>
    <source>
        <strain evidence="1 2">NCTC13940</strain>
    </source>
</reference>
<accession>A0A2X3GT24</accession>
<dbReference type="EMBL" id="UAWT01000003">
    <property type="protein sequence ID" value="SQC65336.1"/>
    <property type="molecule type" value="Genomic_DNA"/>
</dbReference>
<sequence length="34" mass="4056">MNNWEVVSVANEEEAILQIEKLVQQGYQKKIFLY</sequence>
<organism evidence="1 2">
    <name type="scientific">Listeria fleischmannii subsp. fleischmannii</name>
    <dbReference type="NCBI Taxonomy" id="1671902"/>
    <lineage>
        <taxon>Bacteria</taxon>
        <taxon>Bacillati</taxon>
        <taxon>Bacillota</taxon>
        <taxon>Bacilli</taxon>
        <taxon>Bacillales</taxon>
        <taxon>Listeriaceae</taxon>
        <taxon>Listeria</taxon>
    </lineage>
</organism>
<proteinExistence type="predicted"/>
<evidence type="ECO:0000313" key="1">
    <source>
        <dbReference type="EMBL" id="SQC65336.1"/>
    </source>
</evidence>
<evidence type="ECO:0000313" key="2">
    <source>
        <dbReference type="Proteomes" id="UP000250257"/>
    </source>
</evidence>
<dbReference type="AlphaFoldDB" id="A0A2X3GT24"/>
<dbReference type="Proteomes" id="UP000250257">
    <property type="component" value="Unassembled WGS sequence"/>
</dbReference>
<protein>
    <submittedName>
        <fullName evidence="1">Uncharacterized protein</fullName>
    </submittedName>
</protein>
<name>A0A2X3GT24_9LIST</name>